<accession>A0ABV8MPR1</accession>
<organism evidence="1 2">
    <name type="scientific">Chitinimonas lacunae</name>
    <dbReference type="NCBI Taxonomy" id="1963018"/>
    <lineage>
        <taxon>Bacteria</taxon>
        <taxon>Pseudomonadati</taxon>
        <taxon>Pseudomonadota</taxon>
        <taxon>Betaproteobacteria</taxon>
        <taxon>Neisseriales</taxon>
        <taxon>Chitinibacteraceae</taxon>
        <taxon>Chitinimonas</taxon>
    </lineage>
</organism>
<protein>
    <submittedName>
        <fullName evidence="1">Uncharacterized protein</fullName>
    </submittedName>
</protein>
<keyword evidence="2" id="KW-1185">Reference proteome</keyword>
<dbReference type="RefSeq" id="WP_378162428.1">
    <property type="nucleotide sequence ID" value="NZ_JBHSBU010000001.1"/>
</dbReference>
<reference evidence="2" key="1">
    <citation type="journal article" date="2019" name="Int. J. Syst. Evol. Microbiol.">
        <title>The Global Catalogue of Microorganisms (GCM) 10K type strain sequencing project: providing services to taxonomists for standard genome sequencing and annotation.</title>
        <authorList>
            <consortium name="The Broad Institute Genomics Platform"/>
            <consortium name="The Broad Institute Genome Sequencing Center for Infectious Disease"/>
            <person name="Wu L."/>
            <person name="Ma J."/>
        </authorList>
    </citation>
    <scope>NUCLEOTIDE SEQUENCE [LARGE SCALE GENOMIC DNA]</scope>
    <source>
        <strain evidence="2">LMG 29894</strain>
    </source>
</reference>
<dbReference type="Proteomes" id="UP001595791">
    <property type="component" value="Unassembled WGS sequence"/>
</dbReference>
<name>A0ABV8MPR1_9NEIS</name>
<dbReference type="EMBL" id="JBHSBU010000001">
    <property type="protein sequence ID" value="MFC4159071.1"/>
    <property type="molecule type" value="Genomic_DNA"/>
</dbReference>
<gene>
    <name evidence="1" type="ORF">ACFOW7_06845</name>
</gene>
<proteinExistence type="predicted"/>
<sequence length="203" mass="22708">MTSLLPWSVHARPFWAVPIFLDLPTGWRAQPADSPDSRAFVVSKGRQVILFDYLPSSAQQTLCRATDVAQAKRLSDLPCVVQGQGERQEKMSLYIADPAEKSFQLRVFTKTTHLADPTLHQLLRSLRFVGAGPALTLLATEHSAGRAKVVDETGIPRWVKLGEVVTRQYGMVRQIGNRTVLIEETILDAAGDYQLQTWLLRQQ</sequence>
<comment type="caution">
    <text evidence="1">The sequence shown here is derived from an EMBL/GenBank/DDBJ whole genome shotgun (WGS) entry which is preliminary data.</text>
</comment>
<evidence type="ECO:0000313" key="2">
    <source>
        <dbReference type="Proteomes" id="UP001595791"/>
    </source>
</evidence>
<evidence type="ECO:0000313" key="1">
    <source>
        <dbReference type="EMBL" id="MFC4159071.1"/>
    </source>
</evidence>